<reference evidence="3" key="1">
    <citation type="journal article" date="2019" name="Nat. Commun.">
        <title>The genome of broomcorn millet.</title>
        <authorList>
            <person name="Zou C."/>
            <person name="Miki D."/>
            <person name="Li D."/>
            <person name="Tang Q."/>
            <person name="Xiao L."/>
            <person name="Rajput S."/>
            <person name="Deng P."/>
            <person name="Jia W."/>
            <person name="Huang R."/>
            <person name="Zhang M."/>
            <person name="Sun Y."/>
            <person name="Hu J."/>
            <person name="Fu X."/>
            <person name="Schnable P.S."/>
            <person name="Li F."/>
            <person name="Zhang H."/>
            <person name="Feng B."/>
            <person name="Zhu X."/>
            <person name="Liu R."/>
            <person name="Schnable J.C."/>
            <person name="Zhu J.-K."/>
            <person name="Zhang H."/>
        </authorList>
    </citation>
    <scope>NUCLEOTIDE SEQUENCE [LARGE SCALE GENOMIC DNA]</scope>
</reference>
<comment type="caution">
    <text evidence="2">The sequence shown here is derived from an EMBL/GenBank/DDBJ whole genome shotgun (WGS) entry which is preliminary data.</text>
</comment>
<dbReference type="Proteomes" id="UP000275267">
    <property type="component" value="Unassembled WGS sequence"/>
</dbReference>
<evidence type="ECO:0000313" key="2">
    <source>
        <dbReference type="EMBL" id="RLN09459.1"/>
    </source>
</evidence>
<feature type="region of interest" description="Disordered" evidence="1">
    <location>
        <begin position="45"/>
        <end position="95"/>
    </location>
</feature>
<feature type="compositionally biased region" description="Low complexity" evidence="1">
    <location>
        <begin position="60"/>
        <end position="71"/>
    </location>
</feature>
<sequence length="107" mass="11220">MLTSAAAKAVVLNRFCDMEKDIINVLKPLLPPIYTVGPLASAIPSPLPAPGRERRHGHPAAVGRRGVHGVAGRQGGGLCRVPELRQPRQHGGGTKMTVARTCAAMAL</sequence>
<name>A0A3L6RUK3_PANMI</name>
<organism evidence="2 3">
    <name type="scientific">Panicum miliaceum</name>
    <name type="common">Proso millet</name>
    <name type="synonym">Broomcorn millet</name>
    <dbReference type="NCBI Taxonomy" id="4540"/>
    <lineage>
        <taxon>Eukaryota</taxon>
        <taxon>Viridiplantae</taxon>
        <taxon>Streptophyta</taxon>
        <taxon>Embryophyta</taxon>
        <taxon>Tracheophyta</taxon>
        <taxon>Spermatophyta</taxon>
        <taxon>Magnoliopsida</taxon>
        <taxon>Liliopsida</taxon>
        <taxon>Poales</taxon>
        <taxon>Poaceae</taxon>
        <taxon>PACMAD clade</taxon>
        <taxon>Panicoideae</taxon>
        <taxon>Panicodae</taxon>
        <taxon>Paniceae</taxon>
        <taxon>Panicinae</taxon>
        <taxon>Panicum</taxon>
        <taxon>Panicum sect. Panicum</taxon>
    </lineage>
</organism>
<accession>A0A3L6RUK3</accession>
<dbReference type="EMBL" id="PQIB02000007">
    <property type="protein sequence ID" value="RLN09459.1"/>
    <property type="molecule type" value="Genomic_DNA"/>
</dbReference>
<evidence type="ECO:0000256" key="1">
    <source>
        <dbReference type="SAM" id="MobiDB-lite"/>
    </source>
</evidence>
<protein>
    <submittedName>
        <fullName evidence="2">Cytokinin-O-glucosyltransferase 2</fullName>
    </submittedName>
</protein>
<evidence type="ECO:0000313" key="3">
    <source>
        <dbReference type="Proteomes" id="UP000275267"/>
    </source>
</evidence>
<gene>
    <name evidence="2" type="ORF">C2845_PM11G04200</name>
</gene>
<dbReference type="GO" id="GO:0016740">
    <property type="term" value="F:transferase activity"/>
    <property type="evidence" value="ECO:0007669"/>
    <property type="project" value="UniProtKB-KW"/>
</dbReference>
<dbReference type="Gene3D" id="3.40.50.2000">
    <property type="entry name" value="Glycogen Phosphorylase B"/>
    <property type="match status" value="1"/>
</dbReference>
<dbReference type="AlphaFoldDB" id="A0A3L6RUK3"/>
<keyword evidence="3" id="KW-1185">Reference proteome</keyword>
<proteinExistence type="predicted"/>